<organism evidence="2 3">
    <name type="scientific">Caenorhabditis briggsae</name>
    <dbReference type="NCBI Taxonomy" id="6238"/>
    <lineage>
        <taxon>Eukaryota</taxon>
        <taxon>Metazoa</taxon>
        <taxon>Ecdysozoa</taxon>
        <taxon>Nematoda</taxon>
        <taxon>Chromadorea</taxon>
        <taxon>Rhabditida</taxon>
        <taxon>Rhabditina</taxon>
        <taxon>Rhabditomorpha</taxon>
        <taxon>Rhabditoidea</taxon>
        <taxon>Rhabditidae</taxon>
        <taxon>Peloderinae</taxon>
        <taxon>Caenorhabditis</taxon>
    </lineage>
</organism>
<gene>
    <name evidence="2" type="ORF">L5515_006667</name>
</gene>
<feature type="transmembrane region" description="Helical" evidence="1">
    <location>
        <begin position="140"/>
        <end position="161"/>
    </location>
</feature>
<protein>
    <recommendedName>
        <fullName evidence="4">Seven TM Receptor</fullName>
    </recommendedName>
</protein>
<proteinExistence type="predicted"/>
<dbReference type="PANTHER" id="PTHR46000:SF9">
    <property type="entry name" value="SEVEN TM RECEPTOR"/>
    <property type="match status" value="1"/>
</dbReference>
<dbReference type="SUPFAM" id="SSF81321">
    <property type="entry name" value="Family A G protein-coupled receptor-like"/>
    <property type="match status" value="1"/>
</dbReference>
<feature type="transmembrane region" description="Helical" evidence="1">
    <location>
        <begin position="49"/>
        <end position="69"/>
    </location>
</feature>
<dbReference type="PANTHER" id="PTHR46000">
    <property type="entry name" value="SEVEN TM RECEPTOR-RELATED"/>
    <property type="match status" value="1"/>
</dbReference>
<evidence type="ECO:0000313" key="3">
    <source>
        <dbReference type="Proteomes" id="UP000829354"/>
    </source>
</evidence>
<evidence type="ECO:0000313" key="2">
    <source>
        <dbReference type="EMBL" id="UMM33059.1"/>
    </source>
</evidence>
<keyword evidence="1" id="KW-0812">Transmembrane</keyword>
<dbReference type="Pfam" id="PF10326">
    <property type="entry name" value="7TM_GPCR_Str"/>
    <property type="match status" value="2"/>
</dbReference>
<keyword evidence="1" id="KW-1133">Transmembrane helix</keyword>
<feature type="transmembrane region" description="Helical" evidence="1">
    <location>
        <begin position="291"/>
        <end position="310"/>
    </location>
</feature>
<dbReference type="AlphaFoldDB" id="A0AAE9F2V6"/>
<feature type="transmembrane region" description="Helical" evidence="1">
    <location>
        <begin position="420"/>
        <end position="439"/>
    </location>
</feature>
<sequence>MPAAGNYLRWITLCQALPQIGVYTSIGLGSTVLFLNFCGAQKQFGPYKYILNSFTILGMIFAIVDVIVYPNVHNYNAGFIVFTFVKPFGISDLNELEILLASYTFFYAATIALLSTQFLYRYWGVFAVYKLRYFKRFYWLFWSVFCSYFGLQYALGTLFCFKMDTTFMEYFREEMQYRYDWNISELPALILLAYDPSNGMVRWRNVSGIANSFYIVTTLYGIMMFCGWSMYQRMEEKIQNFSEELKKHQKQFFKALCLQITAPTMVLFTPVFVIILLPFFDLPVSIPSGPFLGLFTLYPAMDSLIGMYVVSQYRQTARKLYQDFRKALESFKRARTTVHYAVPKLSEPYYYGTCIDLLDRFPFEKTAKIILQPQLLTLNYLKTHMADKDYVLEHYHLDIKDLPRFEITPLDANGLRLKNVSFMITGLLIMFIHYFVILYCGLRMNHNICDALNKMSQGQQKI</sequence>
<dbReference type="EMBL" id="CP092624">
    <property type="protein sequence ID" value="UMM33059.1"/>
    <property type="molecule type" value="Genomic_DNA"/>
</dbReference>
<keyword evidence="1" id="KW-0472">Membrane</keyword>
<feature type="transmembrane region" description="Helical" evidence="1">
    <location>
        <begin position="252"/>
        <end position="279"/>
    </location>
</feature>
<evidence type="ECO:0000256" key="1">
    <source>
        <dbReference type="SAM" id="Phobius"/>
    </source>
</evidence>
<dbReference type="InterPro" id="IPR019428">
    <property type="entry name" value="7TM_GPCR_serpentine_rcpt_Str"/>
</dbReference>
<keyword evidence="3" id="KW-1185">Reference proteome</keyword>
<evidence type="ECO:0008006" key="4">
    <source>
        <dbReference type="Google" id="ProtNLM"/>
    </source>
</evidence>
<name>A0AAE9F2V6_CAEBR</name>
<feature type="transmembrane region" description="Helical" evidence="1">
    <location>
        <begin position="209"/>
        <end position="231"/>
    </location>
</feature>
<feature type="transmembrane region" description="Helical" evidence="1">
    <location>
        <begin position="20"/>
        <end position="37"/>
    </location>
</feature>
<feature type="transmembrane region" description="Helical" evidence="1">
    <location>
        <begin position="100"/>
        <end position="120"/>
    </location>
</feature>
<accession>A0AAE9F2V6</accession>
<dbReference type="Proteomes" id="UP000829354">
    <property type="component" value="Chromosome V"/>
</dbReference>
<reference evidence="2 3" key="1">
    <citation type="submission" date="2022-04" db="EMBL/GenBank/DDBJ databases">
        <title>Chromosome-level reference genomes for two strains of Caenorhabditis briggsae: an improved platform for comparative genomics.</title>
        <authorList>
            <person name="Stevens L."/>
            <person name="Andersen E."/>
        </authorList>
    </citation>
    <scope>NUCLEOTIDE SEQUENCE [LARGE SCALE GENOMIC DNA]</scope>
    <source>
        <strain evidence="2">VX34</strain>
        <tissue evidence="2">Whole-organism</tissue>
    </source>
</reference>